<comment type="caution">
    <text evidence="1">The sequence shown here is derived from an EMBL/GenBank/DDBJ whole genome shotgun (WGS) entry which is preliminary data.</text>
</comment>
<dbReference type="EMBL" id="JAAZCD010000087">
    <property type="protein sequence ID" value="NLD31386.1"/>
    <property type="molecule type" value="Genomic_DNA"/>
</dbReference>
<proteinExistence type="predicted"/>
<evidence type="ECO:0000313" key="1">
    <source>
        <dbReference type="EMBL" id="NLD31386.1"/>
    </source>
</evidence>
<protein>
    <submittedName>
        <fullName evidence="1">Uncharacterized protein</fullName>
    </submittedName>
</protein>
<dbReference type="Proteomes" id="UP000589373">
    <property type="component" value="Unassembled WGS sequence"/>
</dbReference>
<reference evidence="1 2" key="1">
    <citation type="journal article" date="2020" name="Biotechnol. Biofuels">
        <title>New insights from the biogas microbiome by comprehensive genome-resolved metagenomics of nearly 1600 species originating from multiple anaerobic digesters.</title>
        <authorList>
            <person name="Campanaro S."/>
            <person name="Treu L."/>
            <person name="Rodriguez-R L.M."/>
            <person name="Kovalovszki A."/>
            <person name="Ziels R.M."/>
            <person name="Maus I."/>
            <person name="Zhu X."/>
            <person name="Kougias P.G."/>
            <person name="Basile A."/>
            <person name="Luo G."/>
            <person name="Schluter A."/>
            <person name="Konstantinidis K.T."/>
            <person name="Angelidaki I."/>
        </authorList>
    </citation>
    <scope>NUCLEOTIDE SEQUENCE [LARGE SCALE GENOMIC DNA]</scope>
    <source>
        <strain evidence="1">AS07pgkLD_105</strain>
    </source>
</reference>
<dbReference type="AlphaFoldDB" id="A0A847D3P2"/>
<sequence length="111" mass="12814">MRENRESIMKINMEITDDSTQSAMRAIKKNSYPEDRALYNHLKTKNLLDINLTEKQALMRAVASGLNLRASLDGMIKAKTIELTDRATPQQRRLVLQEVIWMLKELRGDIV</sequence>
<name>A0A847D3P2_9LACT</name>
<organism evidence="1 2">
    <name type="scientific">Trichococcus flocculiformis</name>
    <dbReference type="NCBI Taxonomy" id="82803"/>
    <lineage>
        <taxon>Bacteria</taxon>
        <taxon>Bacillati</taxon>
        <taxon>Bacillota</taxon>
        <taxon>Bacilli</taxon>
        <taxon>Lactobacillales</taxon>
        <taxon>Carnobacteriaceae</taxon>
        <taxon>Trichococcus</taxon>
    </lineage>
</organism>
<dbReference type="RefSeq" id="WP_276644887.1">
    <property type="nucleotide sequence ID" value="NZ_JAAZCD010000087.1"/>
</dbReference>
<gene>
    <name evidence="1" type="ORF">GX662_03900</name>
</gene>
<accession>A0A847D3P2</accession>
<evidence type="ECO:0000313" key="2">
    <source>
        <dbReference type="Proteomes" id="UP000589373"/>
    </source>
</evidence>